<feature type="non-terminal residue" evidence="1">
    <location>
        <position position="1"/>
    </location>
</feature>
<dbReference type="InterPro" id="IPR008930">
    <property type="entry name" value="Terpenoid_cyclase/PrenylTrfase"/>
</dbReference>
<reference evidence="1" key="1">
    <citation type="journal article" date="2014" name="Front. Microbiol.">
        <title>High frequency of phylogenetically diverse reductive dehalogenase-homologous genes in deep subseafloor sedimentary metagenomes.</title>
        <authorList>
            <person name="Kawai M."/>
            <person name="Futagami T."/>
            <person name="Toyoda A."/>
            <person name="Takaki Y."/>
            <person name="Nishi S."/>
            <person name="Hori S."/>
            <person name="Arai W."/>
            <person name="Tsubouchi T."/>
            <person name="Morono Y."/>
            <person name="Uchiyama I."/>
            <person name="Ito T."/>
            <person name="Fujiyama A."/>
            <person name="Inagaki F."/>
            <person name="Takami H."/>
        </authorList>
    </citation>
    <scope>NUCLEOTIDE SEQUENCE</scope>
    <source>
        <strain evidence="1">Expedition CK06-06</strain>
    </source>
</reference>
<dbReference type="AlphaFoldDB" id="X1HKX1"/>
<proteinExistence type="predicted"/>
<accession>X1HKX1</accession>
<dbReference type="SUPFAM" id="SSF48239">
    <property type="entry name" value="Terpenoid cyclases/Protein prenyltransferases"/>
    <property type="match status" value="1"/>
</dbReference>
<organism evidence="1">
    <name type="scientific">marine sediment metagenome</name>
    <dbReference type="NCBI Taxonomy" id="412755"/>
    <lineage>
        <taxon>unclassified sequences</taxon>
        <taxon>metagenomes</taxon>
        <taxon>ecological metagenomes</taxon>
    </lineage>
</organism>
<feature type="non-terminal residue" evidence="1">
    <location>
        <position position="270"/>
    </location>
</feature>
<evidence type="ECO:0000313" key="1">
    <source>
        <dbReference type="EMBL" id="GAH70122.1"/>
    </source>
</evidence>
<gene>
    <name evidence="1" type="ORF">S03H2_43407</name>
</gene>
<sequence>DLSIRYKVLVKILGENPNSKEIEDLQHQIKISRRVQSLLSERDSDGRIPFHPYRKWYGAHWVLTSLAELHYPSGDKTLIPLREQIYEWLFSKKQLNDFKNIDGRVRIHASMEGNAIYYLLSLGIADNRTDELVKRLLMYQWQDGGWNCDKKPKAMKSSFMESLIPLRAMICYAKLKKNSDAKNASIKASDIFLKRKLFKSKKKGEIIKEDFITLHYPCYWHYDILFGLKVLAEGSFITDPRCKDALDLLESKKLPDGGFPAEKKYYVATD</sequence>
<evidence type="ECO:0008006" key="2">
    <source>
        <dbReference type="Google" id="ProtNLM"/>
    </source>
</evidence>
<comment type="caution">
    <text evidence="1">The sequence shown here is derived from an EMBL/GenBank/DDBJ whole genome shotgun (WGS) entry which is preliminary data.</text>
</comment>
<name>X1HKX1_9ZZZZ</name>
<protein>
    <recommendedName>
        <fullName evidence="2">Squalene cyclase C-terminal domain-containing protein</fullName>
    </recommendedName>
</protein>
<dbReference type="EMBL" id="BARU01027077">
    <property type="protein sequence ID" value="GAH70122.1"/>
    <property type="molecule type" value="Genomic_DNA"/>
</dbReference>